<evidence type="ECO:0000256" key="1">
    <source>
        <dbReference type="ARBA" id="ARBA00022448"/>
    </source>
</evidence>
<evidence type="ECO:0000313" key="10">
    <source>
        <dbReference type="Proteomes" id="UP000198552"/>
    </source>
</evidence>
<keyword evidence="2 6" id="KW-0349">Heme</keyword>
<dbReference type="InterPro" id="IPR051811">
    <property type="entry name" value="Cytochrome_c550/c551-like"/>
</dbReference>
<protein>
    <submittedName>
        <fullName evidence="9">Nitric oxide reductase, NorC subunit apoprotein</fullName>
    </submittedName>
</protein>
<evidence type="ECO:0000313" key="9">
    <source>
        <dbReference type="EMBL" id="SDM22299.1"/>
    </source>
</evidence>
<evidence type="ECO:0000256" key="2">
    <source>
        <dbReference type="ARBA" id="ARBA00022617"/>
    </source>
</evidence>
<keyword evidence="5 6" id="KW-0408">Iron</keyword>
<keyword evidence="10" id="KW-1185">Reference proteome</keyword>
<proteinExistence type="predicted"/>
<evidence type="ECO:0000256" key="3">
    <source>
        <dbReference type="ARBA" id="ARBA00022723"/>
    </source>
</evidence>
<dbReference type="Proteomes" id="UP000198552">
    <property type="component" value="Unassembled WGS sequence"/>
</dbReference>
<dbReference type="OrthoDB" id="9809720at2"/>
<keyword evidence="1" id="KW-0813">Transport</keyword>
<dbReference type="InterPro" id="IPR036909">
    <property type="entry name" value="Cyt_c-like_dom_sf"/>
</dbReference>
<keyword evidence="3 6" id="KW-0479">Metal-binding</keyword>
<dbReference type="PANTHER" id="PTHR37823:SF1">
    <property type="entry name" value="CYTOCHROME C-553-LIKE"/>
    <property type="match status" value="1"/>
</dbReference>
<dbReference type="RefSeq" id="WP_091568179.1">
    <property type="nucleotide sequence ID" value="NZ_FNHP01000003.1"/>
</dbReference>
<feature type="domain" description="Cytochrome c" evidence="8">
    <location>
        <begin position="43"/>
        <end position="127"/>
    </location>
</feature>
<name>A0A1G9RG33_9BURK</name>
<feature type="domain" description="Cytochrome c" evidence="8">
    <location>
        <begin position="181"/>
        <end position="290"/>
    </location>
</feature>
<dbReference type="Gene3D" id="1.10.760.10">
    <property type="entry name" value="Cytochrome c-like domain"/>
    <property type="match status" value="2"/>
</dbReference>
<evidence type="ECO:0000259" key="8">
    <source>
        <dbReference type="PROSITE" id="PS51007"/>
    </source>
</evidence>
<dbReference type="GO" id="GO:0009055">
    <property type="term" value="F:electron transfer activity"/>
    <property type="evidence" value="ECO:0007669"/>
    <property type="project" value="InterPro"/>
</dbReference>
<evidence type="ECO:0000256" key="5">
    <source>
        <dbReference type="ARBA" id="ARBA00023004"/>
    </source>
</evidence>
<dbReference type="GO" id="GO:0020037">
    <property type="term" value="F:heme binding"/>
    <property type="evidence" value="ECO:0007669"/>
    <property type="project" value="InterPro"/>
</dbReference>
<dbReference type="SUPFAM" id="SSF46626">
    <property type="entry name" value="Cytochrome c"/>
    <property type="match status" value="2"/>
</dbReference>
<gene>
    <name evidence="9" type="ORF">SAMN05428957_103259</name>
</gene>
<dbReference type="EMBL" id="FNHP01000003">
    <property type="protein sequence ID" value="SDM22299.1"/>
    <property type="molecule type" value="Genomic_DNA"/>
</dbReference>
<sequence length="290" mass="31477">MNKRQTRLFAIVATALSAAAFIGLTLDSHRQFDRLTNAESITPAVTHGKNVWHKNNCINCHTLFGEGAYYAPDLTKITKLRGEAYLKAYMKDPSKFYDEQRHRRLMPKQDLSDEDIAGLIAFFDWVSNVDNQGWPPRPILVTGAALPGADRSVEQQTSGAKVERGGMVAPPGARPLTGDENPIALGERVFRTATPACTACHSTAPGVNMAGPSLAGVKGRTEALLASADYKGKAKDVEAYLHESIVEPSAHLVPGPMYSADGTSFMPTTYAKDLTPEQIDQLVAYLMSLK</sequence>
<evidence type="ECO:0000256" key="7">
    <source>
        <dbReference type="SAM" id="MobiDB-lite"/>
    </source>
</evidence>
<dbReference type="Pfam" id="PF00034">
    <property type="entry name" value="Cytochrom_C"/>
    <property type="match status" value="2"/>
</dbReference>
<dbReference type="AlphaFoldDB" id="A0A1G9RG33"/>
<dbReference type="InterPro" id="IPR009056">
    <property type="entry name" value="Cyt_c-like_dom"/>
</dbReference>
<dbReference type="PANTHER" id="PTHR37823">
    <property type="entry name" value="CYTOCHROME C-553-LIKE"/>
    <property type="match status" value="1"/>
</dbReference>
<dbReference type="GO" id="GO:0046872">
    <property type="term" value="F:metal ion binding"/>
    <property type="evidence" value="ECO:0007669"/>
    <property type="project" value="UniProtKB-KW"/>
</dbReference>
<dbReference type="PROSITE" id="PS51007">
    <property type="entry name" value="CYTC"/>
    <property type="match status" value="2"/>
</dbReference>
<accession>A0A1G9RG33</accession>
<keyword evidence="4" id="KW-0249">Electron transport</keyword>
<evidence type="ECO:0000256" key="6">
    <source>
        <dbReference type="PROSITE-ProRule" id="PRU00433"/>
    </source>
</evidence>
<dbReference type="STRING" id="1527607.SAMN05428957_103259"/>
<feature type="region of interest" description="Disordered" evidence="7">
    <location>
        <begin position="157"/>
        <end position="179"/>
    </location>
</feature>
<organism evidence="9 10">
    <name type="scientific">Oryzisolibacter propanilivorax</name>
    <dbReference type="NCBI Taxonomy" id="1527607"/>
    <lineage>
        <taxon>Bacteria</taxon>
        <taxon>Pseudomonadati</taxon>
        <taxon>Pseudomonadota</taxon>
        <taxon>Betaproteobacteria</taxon>
        <taxon>Burkholderiales</taxon>
        <taxon>Comamonadaceae</taxon>
        <taxon>Oryzisolibacter</taxon>
    </lineage>
</organism>
<reference evidence="10" key="1">
    <citation type="submission" date="2016-10" db="EMBL/GenBank/DDBJ databases">
        <authorList>
            <person name="Varghese N."/>
            <person name="Submissions S."/>
        </authorList>
    </citation>
    <scope>NUCLEOTIDE SEQUENCE [LARGE SCALE GENOMIC DNA]</scope>
    <source>
        <strain evidence="10">EPL6</strain>
    </source>
</reference>
<evidence type="ECO:0000256" key="4">
    <source>
        <dbReference type="ARBA" id="ARBA00022982"/>
    </source>
</evidence>